<accession>A0AAD1SI56</accession>
<organism evidence="2 3">
    <name type="scientific">Pelobates cultripes</name>
    <name type="common">Western spadefoot toad</name>
    <dbReference type="NCBI Taxonomy" id="61616"/>
    <lineage>
        <taxon>Eukaryota</taxon>
        <taxon>Metazoa</taxon>
        <taxon>Chordata</taxon>
        <taxon>Craniata</taxon>
        <taxon>Vertebrata</taxon>
        <taxon>Euteleostomi</taxon>
        <taxon>Amphibia</taxon>
        <taxon>Batrachia</taxon>
        <taxon>Anura</taxon>
        <taxon>Pelobatoidea</taxon>
        <taxon>Pelobatidae</taxon>
        <taxon>Pelobates</taxon>
    </lineage>
</organism>
<feature type="region of interest" description="Disordered" evidence="1">
    <location>
        <begin position="60"/>
        <end position="79"/>
    </location>
</feature>
<protein>
    <submittedName>
        <fullName evidence="2">Uncharacterized protein</fullName>
    </submittedName>
</protein>
<sequence>EVRIGRSEVHIWDELAFRSKGPHQRSSHKEADPGSLGASKELPMDDDLMEIHELMRKQAITEIPTNTPGYVSKPKKGGG</sequence>
<evidence type="ECO:0000313" key="2">
    <source>
        <dbReference type="EMBL" id="CAH2301523.1"/>
    </source>
</evidence>
<name>A0AAD1SI56_PELCU</name>
<dbReference type="Proteomes" id="UP001295444">
    <property type="component" value="Chromosome 06"/>
</dbReference>
<gene>
    <name evidence="2" type="ORF">PECUL_23A033945</name>
</gene>
<dbReference type="EMBL" id="OW240917">
    <property type="protein sequence ID" value="CAH2301523.1"/>
    <property type="molecule type" value="Genomic_DNA"/>
</dbReference>
<dbReference type="AlphaFoldDB" id="A0AAD1SI56"/>
<feature type="non-terminal residue" evidence="2">
    <location>
        <position position="1"/>
    </location>
</feature>
<evidence type="ECO:0000256" key="1">
    <source>
        <dbReference type="SAM" id="MobiDB-lite"/>
    </source>
</evidence>
<keyword evidence="3" id="KW-1185">Reference proteome</keyword>
<feature type="region of interest" description="Disordered" evidence="1">
    <location>
        <begin position="18"/>
        <end position="42"/>
    </location>
</feature>
<evidence type="ECO:0000313" key="3">
    <source>
        <dbReference type="Proteomes" id="UP001295444"/>
    </source>
</evidence>
<feature type="non-terminal residue" evidence="2">
    <location>
        <position position="79"/>
    </location>
</feature>
<reference evidence="2" key="1">
    <citation type="submission" date="2022-03" db="EMBL/GenBank/DDBJ databases">
        <authorList>
            <person name="Alioto T."/>
            <person name="Alioto T."/>
            <person name="Gomez Garrido J."/>
        </authorList>
    </citation>
    <scope>NUCLEOTIDE SEQUENCE</scope>
</reference>
<proteinExistence type="predicted"/>